<protein>
    <recommendedName>
        <fullName evidence="7">HAT C-terminal dimerisation domain-containing protein</fullName>
    </recommendedName>
</protein>
<feature type="compositionally biased region" description="Basic and acidic residues" evidence="6">
    <location>
        <begin position="95"/>
        <end position="116"/>
    </location>
</feature>
<feature type="region of interest" description="Disordered" evidence="6">
    <location>
        <begin position="230"/>
        <end position="279"/>
    </location>
</feature>
<dbReference type="SUPFAM" id="SSF53098">
    <property type="entry name" value="Ribonuclease H-like"/>
    <property type="match status" value="1"/>
</dbReference>
<feature type="compositionally biased region" description="Acidic residues" evidence="6">
    <location>
        <begin position="254"/>
        <end position="279"/>
    </location>
</feature>
<dbReference type="EMBL" id="PGCI01000083">
    <property type="protein sequence ID" value="PLW41995.1"/>
    <property type="molecule type" value="Genomic_DNA"/>
</dbReference>
<keyword evidence="3" id="KW-0863">Zinc-finger</keyword>
<evidence type="ECO:0000259" key="7">
    <source>
        <dbReference type="Pfam" id="PF05699"/>
    </source>
</evidence>
<evidence type="ECO:0000256" key="1">
    <source>
        <dbReference type="ARBA" id="ARBA00004123"/>
    </source>
</evidence>
<evidence type="ECO:0000256" key="2">
    <source>
        <dbReference type="ARBA" id="ARBA00022723"/>
    </source>
</evidence>
<comment type="subcellular location">
    <subcellularLocation>
        <location evidence="1">Nucleus</location>
    </subcellularLocation>
</comment>
<dbReference type="AlphaFoldDB" id="A0A2N5UW62"/>
<keyword evidence="2" id="KW-0479">Metal-binding</keyword>
<dbReference type="GO" id="GO:0005634">
    <property type="term" value="C:nucleus"/>
    <property type="evidence" value="ECO:0007669"/>
    <property type="project" value="UniProtKB-SubCell"/>
</dbReference>
<evidence type="ECO:0000256" key="6">
    <source>
        <dbReference type="SAM" id="MobiDB-lite"/>
    </source>
</evidence>
<evidence type="ECO:0000256" key="4">
    <source>
        <dbReference type="ARBA" id="ARBA00022833"/>
    </source>
</evidence>
<dbReference type="InterPro" id="IPR008906">
    <property type="entry name" value="HATC_C_dom"/>
</dbReference>
<dbReference type="Pfam" id="PF05699">
    <property type="entry name" value="Dimer_Tnp_hAT"/>
    <property type="match status" value="1"/>
</dbReference>
<keyword evidence="4" id="KW-0862">Zinc</keyword>
<accession>A0A2N5UW62</accession>
<feature type="compositionally biased region" description="Basic residues" evidence="6">
    <location>
        <begin position="72"/>
        <end position="91"/>
    </location>
</feature>
<reference evidence="8 9" key="1">
    <citation type="submission" date="2017-11" db="EMBL/GenBank/DDBJ databases">
        <title>De novo assembly and phasing of dikaryotic genomes from two isolates of Puccinia coronata f. sp. avenae, the causal agent of oat crown rust.</title>
        <authorList>
            <person name="Miller M.E."/>
            <person name="Zhang Y."/>
            <person name="Omidvar V."/>
            <person name="Sperschneider J."/>
            <person name="Schwessinger B."/>
            <person name="Raley C."/>
            <person name="Palmer J.M."/>
            <person name="Garnica D."/>
            <person name="Upadhyaya N."/>
            <person name="Rathjen J."/>
            <person name="Taylor J.M."/>
            <person name="Park R.F."/>
            <person name="Dodds P.N."/>
            <person name="Hirsch C.D."/>
            <person name="Kianian S.F."/>
            <person name="Figueroa M."/>
        </authorList>
    </citation>
    <scope>NUCLEOTIDE SEQUENCE [LARGE SCALE GENOMIC DNA]</scope>
    <source>
        <strain evidence="8">12SD80</strain>
    </source>
</reference>
<dbReference type="PANTHER" id="PTHR46481:SF10">
    <property type="entry name" value="ZINC FINGER BED DOMAIN-CONTAINING PROTEIN 39"/>
    <property type="match status" value="1"/>
</dbReference>
<gene>
    <name evidence="8" type="ORF">PCASD_10079</name>
</gene>
<feature type="compositionally biased region" description="Polar residues" evidence="6">
    <location>
        <begin position="55"/>
        <end position="64"/>
    </location>
</feature>
<dbReference type="Proteomes" id="UP000235392">
    <property type="component" value="Unassembled WGS sequence"/>
</dbReference>
<comment type="caution">
    <text evidence="8">The sequence shown here is derived from an EMBL/GenBank/DDBJ whole genome shotgun (WGS) entry which is preliminary data.</text>
</comment>
<feature type="compositionally biased region" description="Polar residues" evidence="6">
    <location>
        <begin position="36"/>
        <end position="47"/>
    </location>
</feature>
<evidence type="ECO:0000313" key="9">
    <source>
        <dbReference type="Proteomes" id="UP000235392"/>
    </source>
</evidence>
<evidence type="ECO:0000313" key="8">
    <source>
        <dbReference type="EMBL" id="PLW41995.1"/>
    </source>
</evidence>
<feature type="region of interest" description="Disordered" evidence="6">
    <location>
        <begin position="1"/>
        <end position="123"/>
    </location>
</feature>
<dbReference type="PANTHER" id="PTHR46481">
    <property type="entry name" value="ZINC FINGER BED DOMAIN-CONTAINING PROTEIN 4"/>
    <property type="match status" value="1"/>
</dbReference>
<proteinExistence type="predicted"/>
<dbReference type="GO" id="GO:0046983">
    <property type="term" value="F:protein dimerization activity"/>
    <property type="evidence" value="ECO:0007669"/>
    <property type="project" value="InterPro"/>
</dbReference>
<keyword evidence="5" id="KW-0539">Nucleus</keyword>
<name>A0A2N5UW62_9BASI</name>
<feature type="domain" description="HAT C-terminal dimerisation" evidence="7">
    <location>
        <begin position="560"/>
        <end position="588"/>
    </location>
</feature>
<dbReference type="InterPro" id="IPR052035">
    <property type="entry name" value="ZnF_BED_domain_contain"/>
</dbReference>
<dbReference type="GO" id="GO:0008270">
    <property type="term" value="F:zinc ion binding"/>
    <property type="evidence" value="ECO:0007669"/>
    <property type="project" value="UniProtKB-KW"/>
</dbReference>
<dbReference type="InterPro" id="IPR012337">
    <property type="entry name" value="RNaseH-like_sf"/>
</dbReference>
<evidence type="ECO:0000256" key="3">
    <source>
        <dbReference type="ARBA" id="ARBA00022771"/>
    </source>
</evidence>
<organism evidence="8 9">
    <name type="scientific">Puccinia coronata f. sp. avenae</name>
    <dbReference type="NCBI Taxonomy" id="200324"/>
    <lineage>
        <taxon>Eukaryota</taxon>
        <taxon>Fungi</taxon>
        <taxon>Dikarya</taxon>
        <taxon>Basidiomycota</taxon>
        <taxon>Pucciniomycotina</taxon>
        <taxon>Pucciniomycetes</taxon>
        <taxon>Pucciniales</taxon>
        <taxon>Pucciniaceae</taxon>
        <taxon>Puccinia</taxon>
    </lineage>
</organism>
<evidence type="ECO:0000256" key="5">
    <source>
        <dbReference type="ARBA" id="ARBA00023242"/>
    </source>
</evidence>
<sequence>MHSTSTIPAQPQHPPIPPQSQVEHLGMIHLPPKWLQVNSNSEDAASQTHKRGNQKRQTSASSSVHIAAGPTKCRKSMAKVVKTHAKKKKVTVHNSESESKAPDSHSKDENRSESQSKQDPAVNVMDLTQGSNAHNAKAIEKTSKKAQGPSVSEFDNVVRAVLEQPCSTGGWTGTVQPKHLPPGRTGLSDQFLGPVAQDQPGPVGQICPTSWLLLRSDSARPTTGRTRLFEHRSNCRVQPVNAGSEGKDSNDFNPDVDEDGKEFDADDTDSHDDSDVEAPEEIQVKIISKTLKKVDFVIQKITSSAAKQSKFAVWSKKLDYKGPTLIAGYGIHWNVKWQSQDRAYQARNIIAHLIENERDQQERKGGKNSFQDFEITRSDWDIVKRLNDILSEFYHITKQMEGDHSSAGLMIAEYKSIIDFLKDRHAAKVDPEVKFNTLILRMIKKNNAYLNEALACDAVLLATMLHPTYWLSIFQLCFPSHHDYAHGLLKQHYNDKKIEIDARSSPKKTVTPVSSQPQPTHRRFACKTNYFPDATKGENMDKLGLYLSGKYKLSSDNANKCLAWWRNHCQEFPVLSKIAKDYLACSAT</sequence>